<evidence type="ECO:0000313" key="1">
    <source>
        <dbReference type="EMBL" id="CAB4627437.1"/>
    </source>
</evidence>
<name>A0A6J6IS16_9ZZZZ</name>
<dbReference type="PANTHER" id="PTHR31118">
    <property type="entry name" value="CYCLASE-LIKE PROTEIN 2"/>
    <property type="match status" value="1"/>
</dbReference>
<dbReference type="SUPFAM" id="SSF102198">
    <property type="entry name" value="Putative cyclase"/>
    <property type="match status" value="1"/>
</dbReference>
<dbReference type="Pfam" id="PF04199">
    <property type="entry name" value="Cyclase"/>
    <property type="match status" value="1"/>
</dbReference>
<accession>A0A6J6IS16</accession>
<dbReference type="InterPro" id="IPR007325">
    <property type="entry name" value="KFase/CYL"/>
</dbReference>
<sequence>MEIVRVVDLSHSINANTQVYPGDPEPKLAIHSTIAKDGFNLLSLQMGSQTGTHVDAPYHFDEDTERIDQLPLERFLGRGVLINATGLEPRTSISWEMIEADAQDIKASDIALIHTGWSKYFGTDKYFDHPFLSGDACQRLLDKGVMVFGIDAINIDETPDDTHPGVGFPCHHLIAKKAGVISENLCNFEAINFANPLISLLPLKLEAADGAPVRAVAIELAI</sequence>
<protein>
    <submittedName>
        <fullName evidence="1">Unannotated protein</fullName>
    </submittedName>
</protein>
<dbReference type="GO" id="GO:0004061">
    <property type="term" value="F:arylformamidase activity"/>
    <property type="evidence" value="ECO:0007669"/>
    <property type="project" value="InterPro"/>
</dbReference>
<reference evidence="1" key="1">
    <citation type="submission" date="2020-05" db="EMBL/GenBank/DDBJ databases">
        <authorList>
            <person name="Chiriac C."/>
            <person name="Salcher M."/>
            <person name="Ghai R."/>
            <person name="Kavagutti S V."/>
        </authorList>
    </citation>
    <scope>NUCLEOTIDE SEQUENCE</scope>
</reference>
<proteinExistence type="predicted"/>
<dbReference type="GO" id="GO:0019441">
    <property type="term" value="P:L-tryptophan catabolic process to kynurenine"/>
    <property type="evidence" value="ECO:0007669"/>
    <property type="project" value="InterPro"/>
</dbReference>
<dbReference type="AlphaFoldDB" id="A0A6J6IS16"/>
<dbReference type="Gene3D" id="3.50.30.50">
    <property type="entry name" value="Putative cyclase"/>
    <property type="match status" value="1"/>
</dbReference>
<dbReference type="InterPro" id="IPR037175">
    <property type="entry name" value="KFase_sf"/>
</dbReference>
<dbReference type="EMBL" id="CAEZVM010000007">
    <property type="protein sequence ID" value="CAB4627437.1"/>
    <property type="molecule type" value="Genomic_DNA"/>
</dbReference>
<gene>
    <name evidence="1" type="ORF">UFOPK2032_00354</name>
</gene>
<organism evidence="1">
    <name type="scientific">freshwater metagenome</name>
    <dbReference type="NCBI Taxonomy" id="449393"/>
    <lineage>
        <taxon>unclassified sequences</taxon>
        <taxon>metagenomes</taxon>
        <taxon>ecological metagenomes</taxon>
    </lineage>
</organism>
<dbReference type="PANTHER" id="PTHR31118:SF12">
    <property type="entry name" value="CYCLASE-LIKE PROTEIN 2"/>
    <property type="match status" value="1"/>
</dbReference>